<dbReference type="SUPFAM" id="SSF55729">
    <property type="entry name" value="Acyl-CoA N-acyltransferases (Nat)"/>
    <property type="match status" value="1"/>
</dbReference>
<dbReference type="AlphaFoldDB" id="A0A6M0H2M2"/>
<keyword evidence="2" id="KW-0012">Acyltransferase</keyword>
<evidence type="ECO:0000313" key="5">
    <source>
        <dbReference type="Proteomes" id="UP000481872"/>
    </source>
</evidence>
<dbReference type="Pfam" id="PF00583">
    <property type="entry name" value="Acetyltransf_1"/>
    <property type="match status" value="1"/>
</dbReference>
<keyword evidence="1 4" id="KW-0808">Transferase</keyword>
<accession>A0A6M0H2M2</accession>
<sequence length="259" mass="30595">MLIDEKIVECETKYIQCFSDSYEDKNIIRFRDNELKDMYYHNYTYIKNSMSENELRNIIKNEISLRLCEEENYCNILSNYNINSSLISSLKYDSEVSINGYYTFDIEYFSRLKAIPDCIVKKVSNEKMVNDILYCDLQHDEKTLGKDFCTRRSYRRGKVYISDKGVNSYLCYHNGQVVGNCDLFIYKGIAKIEDFAVIPRYQRKGYGTTILKSLINTAIKEKCHTIYLITDEEDTAKEMYKKIGFSKIGERIDLFLKLY</sequence>
<dbReference type="Proteomes" id="UP000481872">
    <property type="component" value="Unassembled WGS sequence"/>
</dbReference>
<dbReference type="Gene3D" id="3.40.630.30">
    <property type="match status" value="1"/>
</dbReference>
<dbReference type="InterPro" id="IPR050680">
    <property type="entry name" value="YpeA/RimI_acetyltransf"/>
</dbReference>
<dbReference type="CDD" id="cd04301">
    <property type="entry name" value="NAT_SF"/>
    <property type="match status" value="1"/>
</dbReference>
<gene>
    <name evidence="4" type="ORF">G3M99_08935</name>
</gene>
<organism evidence="4 5">
    <name type="scientific">Clostridium senegalense</name>
    <dbReference type="NCBI Taxonomy" id="1465809"/>
    <lineage>
        <taxon>Bacteria</taxon>
        <taxon>Bacillati</taxon>
        <taxon>Bacillota</taxon>
        <taxon>Clostridia</taxon>
        <taxon>Eubacteriales</taxon>
        <taxon>Clostridiaceae</taxon>
        <taxon>Clostridium</taxon>
    </lineage>
</organism>
<dbReference type="RefSeq" id="WP_061995139.1">
    <property type="nucleotide sequence ID" value="NZ_JAAGPU010000014.1"/>
</dbReference>
<feature type="domain" description="N-acetyltransferase" evidence="3">
    <location>
        <begin position="127"/>
        <end position="259"/>
    </location>
</feature>
<evidence type="ECO:0000259" key="3">
    <source>
        <dbReference type="PROSITE" id="PS51186"/>
    </source>
</evidence>
<proteinExistence type="predicted"/>
<dbReference type="PANTHER" id="PTHR43420">
    <property type="entry name" value="ACETYLTRANSFERASE"/>
    <property type="match status" value="1"/>
</dbReference>
<evidence type="ECO:0000256" key="2">
    <source>
        <dbReference type="ARBA" id="ARBA00023315"/>
    </source>
</evidence>
<dbReference type="InterPro" id="IPR016181">
    <property type="entry name" value="Acyl_CoA_acyltransferase"/>
</dbReference>
<dbReference type="InterPro" id="IPR000182">
    <property type="entry name" value="GNAT_dom"/>
</dbReference>
<keyword evidence="5" id="KW-1185">Reference proteome</keyword>
<dbReference type="GO" id="GO:0016747">
    <property type="term" value="F:acyltransferase activity, transferring groups other than amino-acyl groups"/>
    <property type="evidence" value="ECO:0007669"/>
    <property type="project" value="InterPro"/>
</dbReference>
<comment type="caution">
    <text evidence="4">The sequence shown here is derived from an EMBL/GenBank/DDBJ whole genome shotgun (WGS) entry which is preliminary data.</text>
</comment>
<dbReference type="PROSITE" id="PS51186">
    <property type="entry name" value="GNAT"/>
    <property type="match status" value="1"/>
</dbReference>
<reference evidence="4 5" key="1">
    <citation type="submission" date="2020-02" db="EMBL/GenBank/DDBJ databases">
        <title>Genome assembly of a novel Clostridium senegalense strain.</title>
        <authorList>
            <person name="Gupta T.B."/>
            <person name="Jauregui R."/>
            <person name="Maclean P."/>
            <person name="Nawarathana A."/>
            <person name="Brightwell G."/>
        </authorList>
    </citation>
    <scope>NUCLEOTIDE SEQUENCE [LARGE SCALE GENOMIC DNA]</scope>
    <source>
        <strain evidence="4 5">AGRFS4</strain>
    </source>
</reference>
<name>A0A6M0H2M2_9CLOT</name>
<evidence type="ECO:0000256" key="1">
    <source>
        <dbReference type="ARBA" id="ARBA00022679"/>
    </source>
</evidence>
<protein>
    <submittedName>
        <fullName evidence="4">GNAT family N-acetyltransferase</fullName>
    </submittedName>
</protein>
<dbReference type="EMBL" id="JAAGPU010000014">
    <property type="protein sequence ID" value="NEU04976.1"/>
    <property type="molecule type" value="Genomic_DNA"/>
</dbReference>
<evidence type="ECO:0000313" key="4">
    <source>
        <dbReference type="EMBL" id="NEU04976.1"/>
    </source>
</evidence>